<dbReference type="Gene3D" id="3.90.79.10">
    <property type="entry name" value="Nucleoside Triphosphate Pyrophosphohydrolase"/>
    <property type="match status" value="1"/>
</dbReference>
<sequence>MNNEKYPTLANTIIWGPVHANFRLNDSVDETIVSNVTIIPFVGDKYVIFQVENGNWELPGGTLEAGENYTNALKREMLEELGGELIDYHIFGQFDCISTAEKPYKPHIPHPKFVRVVGYGEVKLVSKPLNPEGGEQVIAVKVVEIEEAVRILEGNNRYDIAELYKLAHELRS</sequence>
<dbReference type="InterPro" id="IPR000086">
    <property type="entry name" value="NUDIX_hydrolase_dom"/>
</dbReference>
<name>A0A3A1UYU4_9BACL</name>
<keyword evidence="5" id="KW-1185">Reference proteome</keyword>
<dbReference type="OrthoDB" id="3689607at2"/>
<evidence type="ECO:0000256" key="2">
    <source>
        <dbReference type="RuleBase" id="RU003476"/>
    </source>
</evidence>
<dbReference type="PRINTS" id="PR00502">
    <property type="entry name" value="NUDIXFAMILY"/>
</dbReference>
<dbReference type="Proteomes" id="UP000266482">
    <property type="component" value="Unassembled WGS sequence"/>
</dbReference>
<protein>
    <submittedName>
        <fullName evidence="4">NUDIX domain-containing protein</fullName>
    </submittedName>
</protein>
<dbReference type="InterPro" id="IPR015797">
    <property type="entry name" value="NUDIX_hydrolase-like_dom_sf"/>
</dbReference>
<evidence type="ECO:0000313" key="5">
    <source>
        <dbReference type="Proteomes" id="UP000266482"/>
    </source>
</evidence>
<reference evidence="4 5" key="1">
    <citation type="submission" date="2018-09" db="EMBL/GenBank/DDBJ databases">
        <title>Paenibacillus aracenensis nov. sp. isolated from a cave in southern Spain.</title>
        <authorList>
            <person name="Jurado V."/>
            <person name="Gutierrez-Patricio S."/>
            <person name="Gonzalez-Pimentel J.L."/>
            <person name="Miller A.Z."/>
            <person name="Laiz L."/>
            <person name="Saiz-Jimenez C."/>
        </authorList>
    </citation>
    <scope>NUCLEOTIDE SEQUENCE [LARGE SCALE GENOMIC DNA]</scope>
    <source>
        <strain evidence="4 5">DSM 22867</strain>
    </source>
</reference>
<dbReference type="GO" id="GO:0016787">
    <property type="term" value="F:hydrolase activity"/>
    <property type="evidence" value="ECO:0007669"/>
    <property type="project" value="UniProtKB-KW"/>
</dbReference>
<evidence type="ECO:0000256" key="1">
    <source>
        <dbReference type="ARBA" id="ARBA00022801"/>
    </source>
</evidence>
<organism evidence="4 5">
    <name type="scientific">Paenibacillus nanensis</name>
    <dbReference type="NCBI Taxonomy" id="393251"/>
    <lineage>
        <taxon>Bacteria</taxon>
        <taxon>Bacillati</taxon>
        <taxon>Bacillota</taxon>
        <taxon>Bacilli</taxon>
        <taxon>Bacillales</taxon>
        <taxon>Paenibacillaceae</taxon>
        <taxon>Paenibacillus</taxon>
    </lineage>
</organism>
<dbReference type="SUPFAM" id="SSF55811">
    <property type="entry name" value="Nudix"/>
    <property type="match status" value="1"/>
</dbReference>
<gene>
    <name evidence="4" type="ORF">D3P08_09655</name>
</gene>
<comment type="caution">
    <text evidence="4">The sequence shown here is derived from an EMBL/GenBank/DDBJ whole genome shotgun (WGS) entry which is preliminary data.</text>
</comment>
<comment type="similarity">
    <text evidence="2">Belongs to the Nudix hydrolase family.</text>
</comment>
<dbReference type="InterPro" id="IPR020476">
    <property type="entry name" value="Nudix_hydrolase"/>
</dbReference>
<dbReference type="PROSITE" id="PS51462">
    <property type="entry name" value="NUDIX"/>
    <property type="match status" value="1"/>
</dbReference>
<evidence type="ECO:0000259" key="3">
    <source>
        <dbReference type="PROSITE" id="PS51462"/>
    </source>
</evidence>
<dbReference type="EMBL" id="QXQA01000004">
    <property type="protein sequence ID" value="RIX53677.1"/>
    <property type="molecule type" value="Genomic_DNA"/>
</dbReference>
<accession>A0A3A1UYU4</accession>
<dbReference type="PROSITE" id="PS00893">
    <property type="entry name" value="NUDIX_BOX"/>
    <property type="match status" value="1"/>
</dbReference>
<dbReference type="RefSeq" id="WP_119599383.1">
    <property type="nucleotide sequence ID" value="NZ_QXQA01000004.1"/>
</dbReference>
<dbReference type="Pfam" id="PF00293">
    <property type="entry name" value="NUDIX"/>
    <property type="match status" value="1"/>
</dbReference>
<dbReference type="AlphaFoldDB" id="A0A3A1UYU4"/>
<keyword evidence="1 2" id="KW-0378">Hydrolase</keyword>
<proteinExistence type="inferred from homology"/>
<feature type="domain" description="Nudix hydrolase" evidence="3">
    <location>
        <begin position="31"/>
        <end position="166"/>
    </location>
</feature>
<evidence type="ECO:0000313" key="4">
    <source>
        <dbReference type="EMBL" id="RIX53677.1"/>
    </source>
</evidence>
<dbReference type="InterPro" id="IPR020084">
    <property type="entry name" value="NUDIX_hydrolase_CS"/>
</dbReference>